<dbReference type="Proteomes" id="UP000266313">
    <property type="component" value="Chromosome"/>
</dbReference>
<evidence type="ECO:0000256" key="5">
    <source>
        <dbReference type="ARBA" id="ARBA00023204"/>
    </source>
</evidence>
<accession>A0A250KTV8</accession>
<dbReference type="GO" id="GO:0003677">
    <property type="term" value="F:DNA binding"/>
    <property type="evidence" value="ECO:0007669"/>
    <property type="project" value="InterPro"/>
</dbReference>
<dbReference type="SUPFAM" id="SSF46785">
    <property type="entry name" value="Winged helix' DNA-binding domain"/>
    <property type="match status" value="1"/>
</dbReference>
<keyword evidence="2" id="KW-0227">DNA damage</keyword>
<evidence type="ECO:0000313" key="10">
    <source>
        <dbReference type="Proteomes" id="UP000266313"/>
    </source>
</evidence>
<dbReference type="GO" id="GO:0006281">
    <property type="term" value="P:DNA repair"/>
    <property type="evidence" value="ECO:0007669"/>
    <property type="project" value="UniProtKB-KW"/>
</dbReference>
<evidence type="ECO:0000256" key="1">
    <source>
        <dbReference type="ARBA" id="ARBA00007484"/>
    </source>
</evidence>
<keyword evidence="10" id="KW-1185">Reference proteome</keyword>
<dbReference type="RefSeq" id="WP_119630353.1">
    <property type="nucleotide sequence ID" value="NZ_AP017928.1"/>
</dbReference>
<evidence type="ECO:0000313" key="9">
    <source>
        <dbReference type="EMBL" id="BBA35085.1"/>
    </source>
</evidence>
<evidence type="ECO:0000256" key="6">
    <source>
        <dbReference type="ARBA" id="ARBA00023236"/>
    </source>
</evidence>
<dbReference type="PANTHER" id="PTHR33516:SF2">
    <property type="entry name" value="LEXA REPRESSOR-RELATED"/>
    <property type="match status" value="1"/>
</dbReference>
<keyword evidence="3 7" id="KW-0378">Hydrolase</keyword>
<feature type="domain" description="Peptidase S24/S26A/S26B/S26C" evidence="8">
    <location>
        <begin position="74"/>
        <end position="184"/>
    </location>
</feature>
<dbReference type="Gene3D" id="1.10.10.10">
    <property type="entry name" value="Winged helix-like DNA-binding domain superfamily/Winged helix DNA-binding domain"/>
    <property type="match status" value="1"/>
</dbReference>
<dbReference type="InterPro" id="IPR039418">
    <property type="entry name" value="LexA-like"/>
</dbReference>
<dbReference type="Gene3D" id="2.10.109.10">
    <property type="entry name" value="Umud Fragment, subunit A"/>
    <property type="match status" value="1"/>
</dbReference>
<dbReference type="PANTHER" id="PTHR33516">
    <property type="entry name" value="LEXA REPRESSOR"/>
    <property type="match status" value="1"/>
</dbReference>
<keyword evidence="6" id="KW-0742">SOS response</keyword>
<proteinExistence type="inferred from homology"/>
<evidence type="ECO:0000256" key="7">
    <source>
        <dbReference type="RuleBase" id="RU003991"/>
    </source>
</evidence>
<dbReference type="EMBL" id="AP017928">
    <property type="protein sequence ID" value="BBA35085.1"/>
    <property type="molecule type" value="Genomic_DNA"/>
</dbReference>
<sequence>MPSDSQYLAALRSYYAKHKTLPSYAAIGRLVGLSSKASVAQMIGRLKEQQFLDSAPDRRLRPGKRFFERSIGENLHAGLPSPVEEAILDDLSIDSYLIRDPTNTMLIRVKGDSMVDAGILEKDIVVVERQSTALDGQIVVAVLEGELTLKRLRLDQGRPILLPENQNYAAIQPTEDFTILGVVVGLVRHY</sequence>
<dbReference type="OrthoDB" id="9802364at2"/>
<dbReference type="GO" id="GO:0009432">
    <property type="term" value="P:SOS response"/>
    <property type="evidence" value="ECO:0007669"/>
    <property type="project" value="UniProtKB-KW"/>
</dbReference>
<dbReference type="InterPro" id="IPR036390">
    <property type="entry name" value="WH_DNA-bd_sf"/>
</dbReference>
<keyword evidence="5" id="KW-0234">DNA repair</keyword>
<protein>
    <submittedName>
        <fullName evidence="9">LexA repressor</fullName>
    </submittedName>
</protein>
<evidence type="ECO:0000256" key="3">
    <source>
        <dbReference type="ARBA" id="ARBA00022801"/>
    </source>
</evidence>
<dbReference type="Pfam" id="PF00717">
    <property type="entry name" value="Peptidase_S24"/>
    <property type="match status" value="1"/>
</dbReference>
<dbReference type="KEGG" id="mmai:sS8_3142"/>
<dbReference type="InterPro" id="IPR036286">
    <property type="entry name" value="LexA/Signal_pep-like_sf"/>
</dbReference>
<dbReference type="SUPFAM" id="SSF51306">
    <property type="entry name" value="LexA/Signal peptidase"/>
    <property type="match status" value="1"/>
</dbReference>
<comment type="similarity">
    <text evidence="1 7">Belongs to the peptidase S24 family.</text>
</comment>
<dbReference type="InterPro" id="IPR036388">
    <property type="entry name" value="WH-like_DNA-bd_sf"/>
</dbReference>
<gene>
    <name evidence="9" type="ORF">sS8_3142</name>
</gene>
<dbReference type="AlphaFoldDB" id="A0A250KTV8"/>
<dbReference type="PRINTS" id="PR00726">
    <property type="entry name" value="LEXASERPTASE"/>
</dbReference>
<organism evidence="9 10">
    <name type="scientific">Methylocaldum marinum</name>
    <dbReference type="NCBI Taxonomy" id="1432792"/>
    <lineage>
        <taxon>Bacteria</taxon>
        <taxon>Pseudomonadati</taxon>
        <taxon>Pseudomonadota</taxon>
        <taxon>Gammaproteobacteria</taxon>
        <taxon>Methylococcales</taxon>
        <taxon>Methylococcaceae</taxon>
        <taxon>Methylocaldum</taxon>
    </lineage>
</organism>
<evidence type="ECO:0000256" key="2">
    <source>
        <dbReference type="ARBA" id="ARBA00022763"/>
    </source>
</evidence>
<dbReference type="GO" id="GO:0006355">
    <property type="term" value="P:regulation of DNA-templated transcription"/>
    <property type="evidence" value="ECO:0007669"/>
    <property type="project" value="InterPro"/>
</dbReference>
<dbReference type="GO" id="GO:0016787">
    <property type="term" value="F:hydrolase activity"/>
    <property type="evidence" value="ECO:0007669"/>
    <property type="project" value="UniProtKB-KW"/>
</dbReference>
<dbReference type="InterPro" id="IPR006197">
    <property type="entry name" value="Peptidase_S24_LexA"/>
</dbReference>
<reference evidence="9 10" key="1">
    <citation type="submission" date="2016-12" db="EMBL/GenBank/DDBJ databases">
        <title>Genome sequencing of Methylocaldum marinum.</title>
        <authorList>
            <person name="Takeuchi M."/>
            <person name="Kamagata Y."/>
            <person name="Hiraoka S."/>
            <person name="Oshima K."/>
            <person name="Hattori M."/>
            <person name="Iwasaki W."/>
        </authorList>
    </citation>
    <scope>NUCLEOTIDE SEQUENCE [LARGE SCALE GENOMIC DNA]</scope>
    <source>
        <strain evidence="9 10">S8</strain>
    </source>
</reference>
<name>A0A250KTV8_9GAMM</name>
<dbReference type="CDD" id="cd06529">
    <property type="entry name" value="S24_LexA-like"/>
    <property type="match status" value="1"/>
</dbReference>
<evidence type="ECO:0000259" key="8">
    <source>
        <dbReference type="Pfam" id="PF00717"/>
    </source>
</evidence>
<dbReference type="InterPro" id="IPR015927">
    <property type="entry name" value="Peptidase_S24_S26A/B/C"/>
</dbReference>
<dbReference type="InterPro" id="IPR050077">
    <property type="entry name" value="LexA_repressor"/>
</dbReference>
<keyword evidence="4 7" id="KW-0068">Autocatalytic cleavage</keyword>
<evidence type="ECO:0000256" key="4">
    <source>
        <dbReference type="ARBA" id="ARBA00022813"/>
    </source>
</evidence>